<proteinExistence type="predicted"/>
<reference evidence="2" key="1">
    <citation type="submission" date="2021-08" db="EMBL/GenBank/DDBJ databases">
        <title>Flavobacterium sp. strain CC-SYL302.</title>
        <authorList>
            <person name="Lin S.-Y."/>
            <person name="Lee T.-H."/>
            <person name="Young C.-C."/>
        </authorList>
    </citation>
    <scope>NUCLEOTIDE SEQUENCE</scope>
    <source>
        <strain evidence="2">CC-SYL302</strain>
    </source>
</reference>
<protein>
    <recommendedName>
        <fullName evidence="4">PrgI family protein</fullName>
    </recommendedName>
</protein>
<dbReference type="EMBL" id="CP081495">
    <property type="protein sequence ID" value="UYW01269.1"/>
    <property type="molecule type" value="Genomic_DNA"/>
</dbReference>
<feature type="transmembrane region" description="Helical" evidence="1">
    <location>
        <begin position="47"/>
        <end position="65"/>
    </location>
</feature>
<organism evidence="2 3">
    <name type="scientific">Flavobacterium agricola</name>
    <dbReference type="NCBI Taxonomy" id="2870839"/>
    <lineage>
        <taxon>Bacteria</taxon>
        <taxon>Pseudomonadati</taxon>
        <taxon>Bacteroidota</taxon>
        <taxon>Flavobacteriia</taxon>
        <taxon>Flavobacteriales</taxon>
        <taxon>Flavobacteriaceae</taxon>
        <taxon>Flavobacterium</taxon>
    </lineage>
</organism>
<evidence type="ECO:0000256" key="1">
    <source>
        <dbReference type="SAM" id="Phobius"/>
    </source>
</evidence>
<gene>
    <name evidence="2" type="ORF">K5I29_12595</name>
</gene>
<keyword evidence="1" id="KW-0812">Transmembrane</keyword>
<feature type="transmembrane region" description="Helical" evidence="1">
    <location>
        <begin position="21"/>
        <end position="41"/>
    </location>
</feature>
<keyword evidence="1" id="KW-1133">Transmembrane helix</keyword>
<dbReference type="Proteomes" id="UP001163328">
    <property type="component" value="Chromosome"/>
</dbReference>
<accession>A0ABY6M0S5</accession>
<keyword evidence="1" id="KW-0472">Membrane</keyword>
<name>A0ABY6M0S5_9FLAO</name>
<evidence type="ECO:0008006" key="4">
    <source>
        <dbReference type="Google" id="ProtNLM"/>
    </source>
</evidence>
<keyword evidence="3" id="KW-1185">Reference proteome</keyword>
<evidence type="ECO:0000313" key="2">
    <source>
        <dbReference type="EMBL" id="UYW01269.1"/>
    </source>
</evidence>
<dbReference type="RefSeq" id="WP_264433707.1">
    <property type="nucleotide sequence ID" value="NZ_CP081495.1"/>
</dbReference>
<evidence type="ECO:0000313" key="3">
    <source>
        <dbReference type="Proteomes" id="UP001163328"/>
    </source>
</evidence>
<sequence>MTGLEKYKFNRYIPIPKKFDNGFLISKVGMVIVFGYFALRILKFRDFPIFFIDGLIICITVAYFFNREKIKKQSMYKYEPLKGQLFHDLVFTYDAITIEQTTYPLDYIFEIKFVEHEDFYGALKYKNGNFEGALSQGVYNFLVLKLKSGEEVHCQFQQATRHELRNLRPMLEKYYEAGLINFKHLVDILRIESMNEREILRVELERKRKAYE</sequence>